<keyword evidence="3" id="KW-1185">Reference proteome</keyword>
<organism evidence="2 3">
    <name type="scientific">Didymosphaeria variabile</name>
    <dbReference type="NCBI Taxonomy" id="1932322"/>
    <lineage>
        <taxon>Eukaryota</taxon>
        <taxon>Fungi</taxon>
        <taxon>Dikarya</taxon>
        <taxon>Ascomycota</taxon>
        <taxon>Pezizomycotina</taxon>
        <taxon>Dothideomycetes</taxon>
        <taxon>Pleosporomycetidae</taxon>
        <taxon>Pleosporales</taxon>
        <taxon>Massarineae</taxon>
        <taxon>Didymosphaeriaceae</taxon>
        <taxon>Didymosphaeria</taxon>
    </lineage>
</organism>
<feature type="region of interest" description="Disordered" evidence="1">
    <location>
        <begin position="204"/>
        <end position="226"/>
    </location>
</feature>
<proteinExistence type="predicted"/>
<protein>
    <submittedName>
        <fullName evidence="2">Uncharacterized protein</fullName>
    </submittedName>
</protein>
<dbReference type="AlphaFoldDB" id="A0A9W8XQD2"/>
<sequence length="226" mass="24131">MDSQVTLWHRSPQNRFEDVDVLGETVEDVHFSRDGDHLVIQTSSSGAPRVIPVSVPYQGQTASSARGQVEDLTAQNSALSKKPSSAPIINLPEHSSSGVFKSGTSIAEDGGASGLAMVHSGTQITIRKWSREDAASSQDAKEEVLQLTRLPGTMSSGSAAVSVPRPGEDQVHVVINKNARQWDDMVQDVDVHLPALVSRDIGDLKIEDSSGSSKRLRDAGRVAIGK</sequence>
<reference evidence="2" key="1">
    <citation type="submission" date="2022-10" db="EMBL/GenBank/DDBJ databases">
        <title>Tapping the CABI collections for fungal endophytes: first genome assemblies for Collariella, Neodidymelliopsis, Ascochyta clinopodiicola, Didymella pomorum, Didymosphaeria variabile, Neocosmospora piperis and Neocucurbitaria cava.</title>
        <authorList>
            <person name="Hill R."/>
        </authorList>
    </citation>
    <scope>NUCLEOTIDE SEQUENCE</scope>
    <source>
        <strain evidence="2">IMI 356815</strain>
    </source>
</reference>
<dbReference type="Proteomes" id="UP001140513">
    <property type="component" value="Unassembled WGS sequence"/>
</dbReference>
<dbReference type="GeneID" id="80907191"/>
<dbReference type="OrthoDB" id="5389400at2759"/>
<gene>
    <name evidence="2" type="ORF">N0V89_003661</name>
</gene>
<dbReference type="EMBL" id="JAPEUX010000003">
    <property type="protein sequence ID" value="KAJ4355641.1"/>
    <property type="molecule type" value="Genomic_DNA"/>
</dbReference>
<evidence type="ECO:0000313" key="2">
    <source>
        <dbReference type="EMBL" id="KAJ4355641.1"/>
    </source>
</evidence>
<name>A0A9W8XQD2_9PLEO</name>
<accession>A0A9W8XQD2</accession>
<comment type="caution">
    <text evidence="2">The sequence shown here is derived from an EMBL/GenBank/DDBJ whole genome shotgun (WGS) entry which is preliminary data.</text>
</comment>
<dbReference type="RefSeq" id="XP_056072767.1">
    <property type="nucleotide sequence ID" value="XM_056212459.1"/>
</dbReference>
<evidence type="ECO:0000256" key="1">
    <source>
        <dbReference type="SAM" id="MobiDB-lite"/>
    </source>
</evidence>
<evidence type="ECO:0000313" key="3">
    <source>
        <dbReference type="Proteomes" id="UP001140513"/>
    </source>
</evidence>